<dbReference type="AlphaFoldDB" id="A0A1E1MWS3"/>
<proteinExistence type="predicted"/>
<organism evidence="3 4">
    <name type="scientific">Rhynchosporium secalis</name>
    <name type="common">Barley scald fungus</name>
    <dbReference type="NCBI Taxonomy" id="38038"/>
    <lineage>
        <taxon>Eukaryota</taxon>
        <taxon>Fungi</taxon>
        <taxon>Dikarya</taxon>
        <taxon>Ascomycota</taxon>
        <taxon>Pezizomycotina</taxon>
        <taxon>Leotiomycetes</taxon>
        <taxon>Helotiales</taxon>
        <taxon>Ploettnerulaceae</taxon>
        <taxon>Rhynchosporium</taxon>
    </lineage>
</organism>
<accession>A0A1E1MWS3</accession>
<feature type="coiled-coil region" evidence="1">
    <location>
        <begin position="91"/>
        <end position="118"/>
    </location>
</feature>
<feature type="compositionally biased region" description="Polar residues" evidence="2">
    <location>
        <begin position="343"/>
        <end position="361"/>
    </location>
</feature>
<keyword evidence="1" id="KW-0175">Coiled coil</keyword>
<evidence type="ECO:0000313" key="4">
    <source>
        <dbReference type="Proteomes" id="UP000177625"/>
    </source>
</evidence>
<sequence>MSKSTTTPRPQAPGPRSHTRLVVEDAARAWNITPPPDEAQQDANFNEDTLVFSSRCLLQVHEKVDAVRQDLLNLHSYQRYGDDVGTSPLSQTSLDGRLDAVEERTEALEQQSKEDAELHELLSNIKDELGDKIETLGSDFSDLDARMETELTGLHAELSDLDGRMETGFTELNTRLDIVSNAVQVQRNSMATRFYSTVHPLTISAGARGGVQQGVAGKTVKWYWRCHHQKNIERLVDLLTFYSIDFKNWYYTYSDTDSDDDSTDLNHPQSEPSSIREAAQLQTQRAVMALFSHLGLPYHVFEEQIKRPQVMFAERKRGKNDEVLEMKGKKSKQRYVGKDGVSFSGSPTDINTSPTQSAASG</sequence>
<name>A0A1E1MWS3_RHYSE</name>
<evidence type="ECO:0000313" key="3">
    <source>
        <dbReference type="EMBL" id="CZT53530.1"/>
    </source>
</evidence>
<dbReference type="EMBL" id="FJVC01001413">
    <property type="protein sequence ID" value="CZT53530.1"/>
    <property type="molecule type" value="Genomic_DNA"/>
</dbReference>
<dbReference type="Proteomes" id="UP000177625">
    <property type="component" value="Unassembled WGS sequence"/>
</dbReference>
<feature type="region of interest" description="Disordered" evidence="2">
    <location>
        <begin position="324"/>
        <end position="361"/>
    </location>
</feature>
<keyword evidence="4" id="KW-1185">Reference proteome</keyword>
<gene>
    <name evidence="3" type="ORF">RSE6_15160</name>
</gene>
<evidence type="ECO:0000256" key="2">
    <source>
        <dbReference type="SAM" id="MobiDB-lite"/>
    </source>
</evidence>
<evidence type="ECO:0000256" key="1">
    <source>
        <dbReference type="SAM" id="Coils"/>
    </source>
</evidence>
<protein>
    <submittedName>
        <fullName evidence="3">Uncharacterized protein</fullName>
    </submittedName>
</protein>
<reference evidence="4" key="1">
    <citation type="submission" date="2016-03" db="EMBL/GenBank/DDBJ databases">
        <authorList>
            <person name="Guldener U."/>
        </authorList>
    </citation>
    <scope>NUCLEOTIDE SEQUENCE [LARGE SCALE GENOMIC DNA]</scope>
</reference>